<proteinExistence type="predicted"/>
<protein>
    <submittedName>
        <fullName evidence="2">Uncharacterized protein</fullName>
    </submittedName>
</protein>
<evidence type="ECO:0000313" key="3">
    <source>
        <dbReference type="Proteomes" id="UP000551878"/>
    </source>
</evidence>
<keyword evidence="3" id="KW-1185">Reference proteome</keyword>
<comment type="caution">
    <text evidence="2">The sequence shown here is derived from an EMBL/GenBank/DDBJ whole genome shotgun (WGS) entry which is preliminary data.</text>
</comment>
<dbReference type="RefSeq" id="WP_184665050.1">
    <property type="nucleotide sequence ID" value="NZ_JACHHB010000015.1"/>
</dbReference>
<dbReference type="InterPro" id="IPR025437">
    <property type="entry name" value="YfhE-like"/>
</dbReference>
<accession>A0A840QTL1</accession>
<evidence type="ECO:0000256" key="1">
    <source>
        <dbReference type="SAM" id="MobiDB-lite"/>
    </source>
</evidence>
<dbReference type="Pfam" id="PF14152">
    <property type="entry name" value="YfhE"/>
    <property type="match status" value="1"/>
</dbReference>
<dbReference type="EMBL" id="JACHHB010000015">
    <property type="protein sequence ID" value="MBB5174638.1"/>
    <property type="molecule type" value="Genomic_DNA"/>
</dbReference>
<feature type="compositionally biased region" description="Basic and acidic residues" evidence="1">
    <location>
        <begin position="1"/>
        <end position="21"/>
    </location>
</feature>
<reference evidence="2 3" key="1">
    <citation type="submission" date="2020-08" db="EMBL/GenBank/DDBJ databases">
        <title>Genomic Encyclopedia of Type Strains, Phase IV (KMG-IV): sequencing the most valuable type-strain genomes for metagenomic binning, comparative biology and taxonomic classification.</title>
        <authorList>
            <person name="Goeker M."/>
        </authorList>
    </citation>
    <scope>NUCLEOTIDE SEQUENCE [LARGE SCALE GENOMIC DNA]</scope>
    <source>
        <strain evidence="2 3">DSM 24696</strain>
    </source>
</reference>
<feature type="region of interest" description="Disordered" evidence="1">
    <location>
        <begin position="1"/>
        <end position="22"/>
    </location>
</feature>
<gene>
    <name evidence="2" type="ORF">HNQ41_002855</name>
</gene>
<dbReference type="Proteomes" id="UP000551878">
    <property type="component" value="Unassembled WGS sequence"/>
</dbReference>
<name>A0A840QTL1_9BACI</name>
<organism evidence="2 3">
    <name type="scientific">Texcoconibacillus texcoconensis</name>
    <dbReference type="NCBI Taxonomy" id="1095777"/>
    <lineage>
        <taxon>Bacteria</taxon>
        <taxon>Bacillati</taxon>
        <taxon>Bacillota</taxon>
        <taxon>Bacilli</taxon>
        <taxon>Bacillales</taxon>
        <taxon>Bacillaceae</taxon>
        <taxon>Texcoconibacillus</taxon>
    </lineage>
</organism>
<evidence type="ECO:0000313" key="2">
    <source>
        <dbReference type="EMBL" id="MBB5174638.1"/>
    </source>
</evidence>
<dbReference type="AlphaFoldDB" id="A0A840QTL1"/>
<sequence length="41" mass="4922">MKDKKKRRIDQNKRALKKAQEVEYSSEFAAADRVLNEKRNK</sequence>